<accession>A0ABS9E1K2</accession>
<evidence type="ECO:0000256" key="2">
    <source>
        <dbReference type="ARBA" id="ARBA00022617"/>
    </source>
</evidence>
<gene>
    <name evidence="9" type="ORF">L2A60_19785</name>
</gene>
<dbReference type="InterPro" id="IPR009056">
    <property type="entry name" value="Cyt_c-like_dom"/>
</dbReference>
<evidence type="ECO:0000259" key="8">
    <source>
        <dbReference type="PROSITE" id="PS51007"/>
    </source>
</evidence>
<feature type="domain" description="Cytochrome c" evidence="8">
    <location>
        <begin position="34"/>
        <end position="119"/>
    </location>
</feature>
<sequence>MKARYNIIGASVIGVAAAGLIAVAGFAADTSSGGAMPKGETIAKGSDCFSCHAINQKIVGPAFTSVAAKFAGKKGAETTLVNAVKKGHVGTWGKVPMPPHPQLSDAKIKEIISWILSLKKTKTAAAEAASGKTYSYTVKGKTLSTSFPIYQAGTKKVTPEVFRGYELFNSYCFRCHGEDAVGGSYAPNLRRSLANGMKESKFVSIAMTGVKSKGMPSWAGFFSPHQIHAIYQYTKARSVAVVGTGTPKH</sequence>
<evidence type="ECO:0000256" key="3">
    <source>
        <dbReference type="ARBA" id="ARBA00022723"/>
    </source>
</evidence>
<name>A0ABS9E1K2_9PROT</name>
<keyword evidence="7" id="KW-0472">Membrane</keyword>
<proteinExistence type="predicted"/>
<feature type="transmembrane region" description="Helical" evidence="7">
    <location>
        <begin position="7"/>
        <end position="28"/>
    </location>
</feature>
<dbReference type="EMBL" id="JAKGBZ010000099">
    <property type="protein sequence ID" value="MCF3948887.1"/>
    <property type="molecule type" value="Genomic_DNA"/>
</dbReference>
<keyword evidence="4" id="KW-0249">Electron transport</keyword>
<organism evidence="9 10">
    <name type="scientific">Acidiphilium iwatense</name>
    <dbReference type="NCBI Taxonomy" id="768198"/>
    <lineage>
        <taxon>Bacteria</taxon>
        <taxon>Pseudomonadati</taxon>
        <taxon>Pseudomonadota</taxon>
        <taxon>Alphaproteobacteria</taxon>
        <taxon>Acetobacterales</taxon>
        <taxon>Acidocellaceae</taxon>
        <taxon>Acidiphilium</taxon>
    </lineage>
</organism>
<dbReference type="SUPFAM" id="SSF46626">
    <property type="entry name" value="Cytochrome c"/>
    <property type="match status" value="2"/>
</dbReference>
<dbReference type="PRINTS" id="PR00606">
    <property type="entry name" value="CYTCHROMECID"/>
</dbReference>
<dbReference type="Proteomes" id="UP001521209">
    <property type="component" value="Unassembled WGS sequence"/>
</dbReference>
<dbReference type="PROSITE" id="PS51007">
    <property type="entry name" value="CYTC"/>
    <property type="match status" value="2"/>
</dbReference>
<keyword evidence="7" id="KW-1133">Transmembrane helix</keyword>
<evidence type="ECO:0000256" key="5">
    <source>
        <dbReference type="ARBA" id="ARBA00023004"/>
    </source>
</evidence>
<evidence type="ECO:0000256" key="4">
    <source>
        <dbReference type="ARBA" id="ARBA00022982"/>
    </source>
</evidence>
<dbReference type="PANTHER" id="PTHR37823">
    <property type="entry name" value="CYTOCHROME C-553-LIKE"/>
    <property type="match status" value="1"/>
</dbReference>
<evidence type="ECO:0000256" key="1">
    <source>
        <dbReference type="ARBA" id="ARBA00022448"/>
    </source>
</evidence>
<feature type="domain" description="Cytochrome c" evidence="8">
    <location>
        <begin position="159"/>
        <end position="238"/>
    </location>
</feature>
<dbReference type="InterPro" id="IPR051811">
    <property type="entry name" value="Cytochrome_c550/c551-like"/>
</dbReference>
<evidence type="ECO:0000256" key="7">
    <source>
        <dbReference type="SAM" id="Phobius"/>
    </source>
</evidence>
<evidence type="ECO:0000313" key="10">
    <source>
        <dbReference type="Proteomes" id="UP001521209"/>
    </source>
</evidence>
<reference evidence="9 10" key="1">
    <citation type="submission" date="2022-01" db="EMBL/GenBank/DDBJ databases">
        <authorList>
            <person name="Won M."/>
            <person name="Kim S.-J."/>
            <person name="Kwon S.-W."/>
        </authorList>
    </citation>
    <scope>NUCLEOTIDE SEQUENCE [LARGE SCALE GENOMIC DNA]</scope>
    <source>
        <strain evidence="9 10">KCTC 23505</strain>
    </source>
</reference>
<keyword evidence="5 6" id="KW-0408">Iron</keyword>
<dbReference type="Pfam" id="PF13442">
    <property type="entry name" value="Cytochrome_CBB3"/>
    <property type="match status" value="1"/>
</dbReference>
<keyword evidence="2 6" id="KW-0349">Heme</keyword>
<dbReference type="Gene3D" id="1.10.760.10">
    <property type="entry name" value="Cytochrome c-like domain"/>
    <property type="match status" value="2"/>
</dbReference>
<keyword evidence="10" id="KW-1185">Reference proteome</keyword>
<evidence type="ECO:0000256" key="6">
    <source>
        <dbReference type="PROSITE-ProRule" id="PRU00433"/>
    </source>
</evidence>
<dbReference type="InterPro" id="IPR002324">
    <property type="entry name" value="Cyt_c_ID"/>
</dbReference>
<dbReference type="PANTHER" id="PTHR37823:SF1">
    <property type="entry name" value="CYTOCHROME C-553-LIKE"/>
    <property type="match status" value="1"/>
</dbReference>
<dbReference type="Pfam" id="PF00034">
    <property type="entry name" value="Cytochrom_C"/>
    <property type="match status" value="1"/>
</dbReference>
<keyword evidence="3 6" id="KW-0479">Metal-binding</keyword>
<comment type="caution">
    <text evidence="9">The sequence shown here is derived from an EMBL/GenBank/DDBJ whole genome shotgun (WGS) entry which is preliminary data.</text>
</comment>
<protein>
    <submittedName>
        <fullName evidence="9">C-type cytochrome</fullName>
    </submittedName>
</protein>
<keyword evidence="1" id="KW-0813">Transport</keyword>
<keyword evidence="7" id="KW-0812">Transmembrane</keyword>
<dbReference type="InterPro" id="IPR036909">
    <property type="entry name" value="Cyt_c-like_dom_sf"/>
</dbReference>
<evidence type="ECO:0000313" key="9">
    <source>
        <dbReference type="EMBL" id="MCF3948887.1"/>
    </source>
</evidence>